<proteinExistence type="predicted"/>
<protein>
    <recommendedName>
        <fullName evidence="2">Peptidoglycan binding-like domain-containing protein</fullName>
    </recommendedName>
</protein>
<dbReference type="SUPFAM" id="SSF47090">
    <property type="entry name" value="PGBD-like"/>
    <property type="match status" value="1"/>
</dbReference>
<dbReference type="InterPro" id="IPR002477">
    <property type="entry name" value="Peptidoglycan-bd-like"/>
</dbReference>
<reference evidence="3 4" key="1">
    <citation type="submission" date="2020-07" db="EMBL/GenBank/DDBJ databases">
        <title>Exploring microbial biodiversity for novel pathways involved in the catabolism of aromatic compounds derived from lignin.</title>
        <authorList>
            <person name="Elkins J."/>
        </authorList>
    </citation>
    <scope>NUCLEOTIDE SEQUENCE [LARGE SCALE GENOMIC DNA]</scope>
    <source>
        <strain evidence="3 4">H2C3C</strain>
    </source>
</reference>
<evidence type="ECO:0000256" key="1">
    <source>
        <dbReference type="SAM" id="Phobius"/>
    </source>
</evidence>
<keyword evidence="4" id="KW-1185">Reference proteome</keyword>
<dbReference type="InterPro" id="IPR036365">
    <property type="entry name" value="PGBD-like_sf"/>
</dbReference>
<keyword evidence="1" id="KW-0812">Transmembrane</keyword>
<evidence type="ECO:0000313" key="4">
    <source>
        <dbReference type="Proteomes" id="UP000540929"/>
    </source>
</evidence>
<keyword evidence="1" id="KW-1133">Transmembrane helix</keyword>
<dbReference type="EMBL" id="JACCAS010000001">
    <property type="protein sequence ID" value="NYH24214.1"/>
    <property type="molecule type" value="Genomic_DNA"/>
</dbReference>
<evidence type="ECO:0000313" key="3">
    <source>
        <dbReference type="EMBL" id="NYH24214.1"/>
    </source>
</evidence>
<dbReference type="Gene3D" id="1.10.101.10">
    <property type="entry name" value="PGBD-like superfamily/PGBD"/>
    <property type="match status" value="1"/>
</dbReference>
<dbReference type="Pfam" id="PF01471">
    <property type="entry name" value="PG_binding_1"/>
    <property type="match status" value="1"/>
</dbReference>
<dbReference type="InterPro" id="IPR036366">
    <property type="entry name" value="PGBDSf"/>
</dbReference>
<keyword evidence="1" id="KW-0472">Membrane</keyword>
<evidence type="ECO:0000259" key="2">
    <source>
        <dbReference type="Pfam" id="PF01471"/>
    </source>
</evidence>
<sequence length="336" mass="36325">MDVVESNYIVAAVGANVIPITTPPVFDQLLQPELKSINGLYTVKGNPSKLKREAKNLFTMFRGVPVLDSCLQAVARLGKGGRSEPGSAITVVAQGFISPDAAKSIGDAMLHVLDRVSPANSRTAWVVVGAVPVFGAFFATANSFNALSPTAHWSALIPLASAMMGSVLAVLLVSPAAWLLSAFVSHLMRLRVPPEYRQRGRNWAPLKKACGLSLTSSFVGALYGFAGAMHWVPSVRDSAEPIVTYAIAHTAPGTEVSQYLTRLVTFQTNVSPTSAMTESETVRDVQRYLIVHNYLHGLPDGNMGPRTVSAIAKYERREHLNSWIPASELLAYMRRH</sequence>
<feature type="domain" description="Peptidoglycan binding-like" evidence="2">
    <location>
        <begin position="279"/>
        <end position="321"/>
    </location>
</feature>
<gene>
    <name evidence="3" type="ORF">GGD40_003693</name>
</gene>
<feature type="transmembrane region" description="Helical" evidence="1">
    <location>
        <begin position="209"/>
        <end position="232"/>
    </location>
</feature>
<feature type="transmembrane region" description="Helical" evidence="1">
    <location>
        <begin position="164"/>
        <end position="188"/>
    </location>
</feature>
<comment type="caution">
    <text evidence="3">The sequence shown here is derived from an EMBL/GenBank/DDBJ whole genome shotgun (WGS) entry which is preliminary data.</text>
</comment>
<dbReference type="AlphaFoldDB" id="A0A7Z0B7K4"/>
<dbReference type="Proteomes" id="UP000540929">
    <property type="component" value="Unassembled WGS sequence"/>
</dbReference>
<feature type="transmembrane region" description="Helical" evidence="1">
    <location>
        <begin position="124"/>
        <end position="144"/>
    </location>
</feature>
<name>A0A7Z0B7K4_9BURK</name>
<organism evidence="3 4">
    <name type="scientific">Paraburkholderia bryophila</name>
    <dbReference type="NCBI Taxonomy" id="420952"/>
    <lineage>
        <taxon>Bacteria</taxon>
        <taxon>Pseudomonadati</taxon>
        <taxon>Pseudomonadota</taxon>
        <taxon>Betaproteobacteria</taxon>
        <taxon>Burkholderiales</taxon>
        <taxon>Burkholderiaceae</taxon>
        <taxon>Paraburkholderia</taxon>
    </lineage>
</organism>
<accession>A0A7Z0B7K4</accession>